<dbReference type="InterPro" id="IPR023010">
    <property type="entry name" value="GcvPA"/>
</dbReference>
<evidence type="ECO:0000259" key="5">
    <source>
        <dbReference type="Pfam" id="PF02347"/>
    </source>
</evidence>
<comment type="function">
    <text evidence="1 4">The glycine cleavage system catalyzes the degradation of glycine. The P protein binds the alpha-amino group of glycine through its pyridoxal phosphate cofactor; CO(2) is released and the remaining methylamine moiety is then transferred to the lipoamide cofactor of the H protein.</text>
</comment>
<feature type="domain" description="Glycine cleavage system P-protein N-terminal" evidence="5">
    <location>
        <begin position="3"/>
        <end position="438"/>
    </location>
</feature>
<dbReference type="EC" id="1.4.4.2" evidence="4"/>
<dbReference type="PANTHER" id="PTHR42806">
    <property type="entry name" value="GLYCINE CLEAVAGE SYSTEM P-PROTEIN"/>
    <property type="match status" value="1"/>
</dbReference>
<dbReference type="Gene3D" id="3.40.640.10">
    <property type="entry name" value="Type I PLP-dependent aspartate aminotransferase-like (Major domain)"/>
    <property type="match status" value="1"/>
</dbReference>
<keyword evidence="7" id="KW-1185">Reference proteome</keyword>
<keyword evidence="2 4" id="KW-0560">Oxidoreductase</keyword>
<sequence>MFRYIPATEEDRKEMLDVIGINSVDELFDDIPKNLKQSQPLNIGAPMSEIELKKRIEELGNKNLSNLICFRGAGAYDHYIPAAVDHLISRSEFYTAYTPYQPEISQGTLQCIFEYQTMIADLTGMFASNASMYDGATAAAEAAMVAATVTKRQEIVVSKSVNPETRKVLKTYCKFRDIKVVEIELDEGATCIKDLKDKISDKTAGVMVQSPNFFGIIEDLDEIRENIIDKKTKYIVYTDLVAMGILKTPGESGADIVIGDAQSFGTGLTYGGPYLGFMTITKELIRKMPGRIVGESVDQDGKRCYVLTLQAREQHIRRYKATSNICSNHALNALAATIHMSLLGRVGLEKVAEQCYKKANYTLRKIVETDRYKLKFNRPFFREFVIEGEESPEIINEKLLKDGILGGYPLEKEYPELKNTSLVCITEKRSKLEIDSFVERMGEI</sequence>
<dbReference type="NCBIfam" id="NF001696">
    <property type="entry name" value="PRK00451.1"/>
    <property type="match status" value="1"/>
</dbReference>
<evidence type="ECO:0000256" key="1">
    <source>
        <dbReference type="ARBA" id="ARBA00003788"/>
    </source>
</evidence>
<comment type="caution">
    <text evidence="6">The sequence shown here is derived from an EMBL/GenBank/DDBJ whole genome shotgun (WGS) entry which is preliminary data.</text>
</comment>
<dbReference type="InterPro" id="IPR015424">
    <property type="entry name" value="PyrdxlP-dep_Trfase"/>
</dbReference>
<evidence type="ECO:0000256" key="3">
    <source>
        <dbReference type="ARBA" id="ARBA00049026"/>
    </source>
</evidence>
<name>A0ABX9KGB2_9FUSO</name>
<dbReference type="RefSeq" id="WP_114642732.1">
    <property type="nucleotide sequence ID" value="NZ_JAACIO010000017.1"/>
</dbReference>
<dbReference type="HAMAP" id="MF_00712">
    <property type="entry name" value="GcvPA"/>
    <property type="match status" value="1"/>
</dbReference>
<dbReference type="Pfam" id="PF02347">
    <property type="entry name" value="GDC-P"/>
    <property type="match status" value="1"/>
</dbReference>
<dbReference type="InterPro" id="IPR015421">
    <property type="entry name" value="PyrdxlP-dep_Trfase_major"/>
</dbReference>
<dbReference type="InterPro" id="IPR015422">
    <property type="entry name" value="PyrdxlP-dep_Trfase_small"/>
</dbReference>
<dbReference type="InterPro" id="IPR049315">
    <property type="entry name" value="GDC-P_N"/>
</dbReference>
<dbReference type="PIRSF" id="PIRSF006815">
    <property type="entry name" value="GcvPA"/>
    <property type="match status" value="1"/>
</dbReference>
<accession>A0ABX9KGB2</accession>
<proteinExistence type="inferred from homology"/>
<gene>
    <name evidence="4" type="primary">gcvPA</name>
    <name evidence="6" type="ORF">DYH56_10025</name>
</gene>
<dbReference type="InterPro" id="IPR020581">
    <property type="entry name" value="GDC_P"/>
</dbReference>
<comment type="similarity">
    <text evidence="4">Belongs to the GcvP family. N-terminal subunit subfamily.</text>
</comment>
<organism evidence="6 7">
    <name type="scientific">Psychrilyobacter piezotolerans</name>
    <dbReference type="NCBI Taxonomy" id="2293438"/>
    <lineage>
        <taxon>Bacteria</taxon>
        <taxon>Fusobacteriati</taxon>
        <taxon>Fusobacteriota</taxon>
        <taxon>Fusobacteriia</taxon>
        <taxon>Fusobacteriales</taxon>
        <taxon>Fusobacteriaceae</taxon>
        <taxon>Psychrilyobacter</taxon>
    </lineage>
</organism>
<dbReference type="Gene3D" id="3.90.1150.10">
    <property type="entry name" value="Aspartate Aminotransferase, domain 1"/>
    <property type="match status" value="1"/>
</dbReference>
<comment type="catalytic activity">
    <reaction evidence="3 4">
        <text>N(6)-[(R)-lipoyl]-L-lysyl-[glycine-cleavage complex H protein] + glycine + H(+) = N(6)-[(R)-S(8)-aminomethyldihydrolipoyl]-L-lysyl-[glycine-cleavage complex H protein] + CO2</text>
        <dbReference type="Rhea" id="RHEA:24304"/>
        <dbReference type="Rhea" id="RHEA-COMP:10494"/>
        <dbReference type="Rhea" id="RHEA-COMP:10495"/>
        <dbReference type="ChEBI" id="CHEBI:15378"/>
        <dbReference type="ChEBI" id="CHEBI:16526"/>
        <dbReference type="ChEBI" id="CHEBI:57305"/>
        <dbReference type="ChEBI" id="CHEBI:83099"/>
        <dbReference type="ChEBI" id="CHEBI:83143"/>
        <dbReference type="EC" id="1.4.4.2"/>
    </reaction>
</comment>
<protein>
    <recommendedName>
        <fullName evidence="4">Probable glycine dehydrogenase (decarboxylating) subunit 1</fullName>
        <ecNumber evidence="4">1.4.4.2</ecNumber>
    </recommendedName>
    <alternativeName>
        <fullName evidence="4">Glycine cleavage system P-protein subunit 1</fullName>
    </alternativeName>
    <alternativeName>
        <fullName evidence="4">Glycine decarboxylase subunit 1</fullName>
    </alternativeName>
    <alternativeName>
        <fullName evidence="4">Glycine dehydrogenase (aminomethyl-transferring) subunit 1</fullName>
    </alternativeName>
</protein>
<evidence type="ECO:0000256" key="2">
    <source>
        <dbReference type="ARBA" id="ARBA00023002"/>
    </source>
</evidence>
<dbReference type="EMBL" id="QUAJ01000017">
    <property type="protein sequence ID" value="REI40633.1"/>
    <property type="molecule type" value="Genomic_DNA"/>
</dbReference>
<evidence type="ECO:0000313" key="6">
    <source>
        <dbReference type="EMBL" id="REI40633.1"/>
    </source>
</evidence>
<dbReference type="SUPFAM" id="SSF53383">
    <property type="entry name" value="PLP-dependent transferases"/>
    <property type="match status" value="1"/>
</dbReference>
<evidence type="ECO:0000313" key="7">
    <source>
        <dbReference type="Proteomes" id="UP000263486"/>
    </source>
</evidence>
<dbReference type="GO" id="GO:0004375">
    <property type="term" value="F:glycine dehydrogenase (decarboxylating) activity"/>
    <property type="evidence" value="ECO:0007669"/>
    <property type="project" value="UniProtKB-EC"/>
</dbReference>
<dbReference type="Proteomes" id="UP000263486">
    <property type="component" value="Unassembled WGS sequence"/>
</dbReference>
<reference evidence="6 7" key="1">
    <citation type="submission" date="2018-08" db="EMBL/GenBank/DDBJ databases">
        <title>Draft genome sequence of Psychrilyobacter sp. strain SD5 isolated from Black Sea water.</title>
        <authorList>
            <person name="Yadav S."/>
            <person name="Villanueva L."/>
            <person name="Damste J.S.S."/>
        </authorList>
    </citation>
    <scope>NUCLEOTIDE SEQUENCE [LARGE SCALE GENOMIC DNA]</scope>
    <source>
        <strain evidence="6 7">SD5</strain>
    </source>
</reference>
<comment type="subunit">
    <text evidence="4">The glycine cleavage system is composed of four proteins: P, T, L and H. In this organism, the P 'protein' is a heterodimer of two subunits.</text>
</comment>
<evidence type="ECO:0000256" key="4">
    <source>
        <dbReference type="HAMAP-Rule" id="MF_00712"/>
    </source>
</evidence>
<dbReference type="PANTHER" id="PTHR42806:SF1">
    <property type="entry name" value="GLYCINE DEHYDROGENASE (DECARBOXYLATING)"/>
    <property type="match status" value="1"/>
</dbReference>
<dbReference type="CDD" id="cd00613">
    <property type="entry name" value="GDC-P"/>
    <property type="match status" value="1"/>
</dbReference>